<comment type="caution">
    <text evidence="2">The sequence shown here is derived from an EMBL/GenBank/DDBJ whole genome shotgun (WGS) entry which is preliminary data.</text>
</comment>
<sequence>MTRASRREVTRGVPGIDAMPWSGRPSRVDYNDPQIALASPGSRRPHRVAAPRINARSADKHELGGTQRPFNYSLSIGWPRGTGNHDQPNQTLY</sequence>
<accession>A0ABP6T4W1</accession>
<reference evidence="3" key="1">
    <citation type="journal article" date="2019" name="Int. J. Syst. Evol. Microbiol.">
        <title>The Global Catalogue of Microorganisms (GCM) 10K type strain sequencing project: providing services to taxonomists for standard genome sequencing and annotation.</title>
        <authorList>
            <consortium name="The Broad Institute Genomics Platform"/>
            <consortium name="The Broad Institute Genome Sequencing Center for Infectious Disease"/>
            <person name="Wu L."/>
            <person name="Ma J."/>
        </authorList>
    </citation>
    <scope>NUCLEOTIDE SEQUENCE [LARGE SCALE GENOMIC DNA]</scope>
    <source>
        <strain evidence="3">JCM 9458</strain>
    </source>
</reference>
<gene>
    <name evidence="2" type="ORF">GCM10020369_58280</name>
</gene>
<evidence type="ECO:0000313" key="3">
    <source>
        <dbReference type="Proteomes" id="UP001501676"/>
    </source>
</evidence>
<dbReference type="EMBL" id="BAAAYN010000042">
    <property type="protein sequence ID" value="GAA3393293.1"/>
    <property type="molecule type" value="Genomic_DNA"/>
</dbReference>
<feature type="compositionally biased region" description="Basic and acidic residues" evidence="1">
    <location>
        <begin position="1"/>
        <end position="10"/>
    </location>
</feature>
<feature type="compositionally biased region" description="Polar residues" evidence="1">
    <location>
        <begin position="84"/>
        <end position="93"/>
    </location>
</feature>
<dbReference type="Proteomes" id="UP001501676">
    <property type="component" value="Unassembled WGS sequence"/>
</dbReference>
<proteinExistence type="predicted"/>
<evidence type="ECO:0000313" key="2">
    <source>
        <dbReference type="EMBL" id="GAA3393293.1"/>
    </source>
</evidence>
<organism evidence="2 3">
    <name type="scientific">Cryptosporangium minutisporangium</name>
    <dbReference type="NCBI Taxonomy" id="113569"/>
    <lineage>
        <taxon>Bacteria</taxon>
        <taxon>Bacillati</taxon>
        <taxon>Actinomycetota</taxon>
        <taxon>Actinomycetes</taxon>
        <taxon>Cryptosporangiales</taxon>
        <taxon>Cryptosporangiaceae</taxon>
        <taxon>Cryptosporangium</taxon>
    </lineage>
</organism>
<name>A0ABP6T4W1_9ACTN</name>
<evidence type="ECO:0000256" key="1">
    <source>
        <dbReference type="SAM" id="MobiDB-lite"/>
    </source>
</evidence>
<protein>
    <submittedName>
        <fullName evidence="2">Uncharacterized protein</fullName>
    </submittedName>
</protein>
<feature type="region of interest" description="Disordered" evidence="1">
    <location>
        <begin position="1"/>
        <end position="93"/>
    </location>
</feature>
<keyword evidence="3" id="KW-1185">Reference proteome</keyword>